<gene>
    <name evidence="2" type="ORF">WMO63_21645</name>
</gene>
<dbReference type="RefSeq" id="WP_349205376.1">
    <property type="nucleotide sequence ID" value="NZ_JBBMFN010000088.1"/>
</dbReference>
<sequence length="73" mass="8181">MAEAIWNESSIKLTFQNGMKENGDPNYVTKTFRNVKQTASPEQLAEIAASLSSLVTYTLFSIERNDLSEIIQP</sequence>
<organism evidence="2 3">
    <name type="scientific">Niallia hominis</name>
    <dbReference type="NCBI Taxonomy" id="3133173"/>
    <lineage>
        <taxon>Bacteria</taxon>
        <taxon>Bacillati</taxon>
        <taxon>Bacillota</taxon>
        <taxon>Bacilli</taxon>
        <taxon>Bacillales</taxon>
        <taxon>Bacillaceae</taxon>
        <taxon>Niallia</taxon>
    </lineage>
</organism>
<dbReference type="InterPro" id="IPR012454">
    <property type="entry name" value="DUF1659"/>
</dbReference>
<keyword evidence="3" id="KW-1185">Reference proteome</keyword>
<protein>
    <submittedName>
        <fullName evidence="2">DUF1659 domain-containing protein</fullName>
    </submittedName>
</protein>
<accession>A0ABV1F4J8</accession>
<dbReference type="EMBL" id="JBBMFN010000088">
    <property type="protein sequence ID" value="MEQ2468266.1"/>
    <property type="molecule type" value="Genomic_DNA"/>
</dbReference>
<proteinExistence type="predicted"/>
<dbReference type="Proteomes" id="UP001465426">
    <property type="component" value="Unassembled WGS sequence"/>
</dbReference>
<feature type="domain" description="DUF1659" evidence="1">
    <location>
        <begin position="2"/>
        <end position="72"/>
    </location>
</feature>
<evidence type="ECO:0000313" key="2">
    <source>
        <dbReference type="EMBL" id="MEQ2468266.1"/>
    </source>
</evidence>
<evidence type="ECO:0000313" key="3">
    <source>
        <dbReference type="Proteomes" id="UP001465426"/>
    </source>
</evidence>
<comment type="caution">
    <text evidence="2">The sequence shown here is derived from an EMBL/GenBank/DDBJ whole genome shotgun (WGS) entry which is preliminary data.</text>
</comment>
<reference evidence="2 3" key="1">
    <citation type="submission" date="2024-03" db="EMBL/GenBank/DDBJ databases">
        <title>Human intestinal bacterial collection.</title>
        <authorList>
            <person name="Pauvert C."/>
            <person name="Hitch T.C.A."/>
            <person name="Clavel T."/>
        </authorList>
    </citation>
    <scope>NUCLEOTIDE SEQUENCE [LARGE SCALE GENOMIC DNA]</scope>
    <source>
        <strain evidence="2 3">CLA-SR-H024</strain>
    </source>
</reference>
<evidence type="ECO:0000259" key="1">
    <source>
        <dbReference type="Pfam" id="PF07872"/>
    </source>
</evidence>
<name>A0ABV1F4J8_9BACI</name>
<dbReference type="Pfam" id="PF07872">
    <property type="entry name" value="DUF1659"/>
    <property type="match status" value="1"/>
</dbReference>